<dbReference type="GO" id="GO:0000287">
    <property type="term" value="F:magnesium ion binding"/>
    <property type="evidence" value="ECO:0007669"/>
    <property type="project" value="UniProtKB-ARBA"/>
</dbReference>
<dbReference type="Gene3D" id="3.40.50.970">
    <property type="match status" value="1"/>
</dbReference>
<gene>
    <name evidence="3" type="ORF">E1284_29600</name>
</gene>
<evidence type="ECO:0000313" key="4">
    <source>
        <dbReference type="Proteomes" id="UP000295431"/>
    </source>
</evidence>
<dbReference type="SUPFAM" id="SSF52518">
    <property type="entry name" value="Thiamin diphosphate-binding fold (THDP-binding)"/>
    <property type="match status" value="1"/>
</dbReference>
<keyword evidence="1" id="KW-0210">Decarboxylase</keyword>
<dbReference type="PANTHER" id="PTHR42818">
    <property type="entry name" value="SULFOPYRUVATE DECARBOXYLASE SUBUNIT ALPHA"/>
    <property type="match status" value="1"/>
</dbReference>
<evidence type="ECO:0000313" key="3">
    <source>
        <dbReference type="EMBL" id="TDC09393.1"/>
    </source>
</evidence>
<reference evidence="3 4" key="1">
    <citation type="submission" date="2019-03" db="EMBL/GenBank/DDBJ databases">
        <title>Draft genome sequences of novel Actinobacteria.</title>
        <authorList>
            <person name="Sahin N."/>
            <person name="Ay H."/>
            <person name="Saygin H."/>
        </authorList>
    </citation>
    <scope>NUCLEOTIDE SEQUENCE [LARGE SCALE GENOMIC DNA]</scope>
    <source>
        <strain evidence="3 4">DSM 45347</strain>
    </source>
</reference>
<dbReference type="GO" id="GO:0016831">
    <property type="term" value="F:carboxy-lyase activity"/>
    <property type="evidence" value="ECO:0007669"/>
    <property type="project" value="UniProtKB-KW"/>
</dbReference>
<comment type="caution">
    <text evidence="3">The sequence shown here is derived from an EMBL/GenBank/DDBJ whole genome shotgun (WGS) entry which is preliminary data.</text>
</comment>
<dbReference type="PANTHER" id="PTHR42818:SF1">
    <property type="entry name" value="SULFOPYRUVATE DECARBOXYLASE"/>
    <property type="match status" value="1"/>
</dbReference>
<dbReference type="OrthoDB" id="8220795at2"/>
<evidence type="ECO:0000256" key="2">
    <source>
        <dbReference type="ARBA" id="ARBA00023239"/>
    </source>
</evidence>
<keyword evidence="4" id="KW-1185">Reference proteome</keyword>
<evidence type="ECO:0000256" key="1">
    <source>
        <dbReference type="ARBA" id="ARBA00022793"/>
    </source>
</evidence>
<proteinExistence type="predicted"/>
<dbReference type="InterPro" id="IPR029061">
    <property type="entry name" value="THDP-binding"/>
</dbReference>
<protein>
    <submittedName>
        <fullName evidence="3">Uncharacterized protein</fullName>
    </submittedName>
</protein>
<organism evidence="3 4">
    <name type="scientific">Actinomadura bangladeshensis</name>
    <dbReference type="NCBI Taxonomy" id="453573"/>
    <lineage>
        <taxon>Bacteria</taxon>
        <taxon>Bacillati</taxon>
        <taxon>Actinomycetota</taxon>
        <taxon>Actinomycetes</taxon>
        <taxon>Streptosporangiales</taxon>
        <taxon>Thermomonosporaceae</taxon>
        <taxon>Actinomadura</taxon>
    </lineage>
</organism>
<dbReference type="RefSeq" id="WP_131943451.1">
    <property type="nucleotide sequence ID" value="NZ_BAAAMX010000012.1"/>
</dbReference>
<dbReference type="EMBL" id="SMJW01000197">
    <property type="protein sequence ID" value="TDC09393.1"/>
    <property type="molecule type" value="Genomic_DNA"/>
</dbReference>
<dbReference type="InterPro" id="IPR051818">
    <property type="entry name" value="TPP_dependent_decarboxylase"/>
</dbReference>
<dbReference type="AlphaFoldDB" id="A0A4R4NNG7"/>
<accession>A0A4R4NNG7</accession>
<dbReference type="Proteomes" id="UP000295431">
    <property type="component" value="Unassembled WGS sequence"/>
</dbReference>
<keyword evidence="2" id="KW-0456">Lyase</keyword>
<name>A0A4R4NNG7_9ACTN</name>
<sequence length="165" mass="17928">MSAEVLYQALLSAEVELAIALPDSLLHPLCALTADRGEIPYLQCCDEATAIGVAAGATLAGTRTLVLMENSGLRRACETLSRFVLSHRLHVAMLISHRGGFGEPNWWGLAHSETMPPLLEMLRIRTEYITRDTHLADALRNAYAMLRTGQCSVALVAERSVLAAN</sequence>